<sequence length="278" mass="30760">MSSNINYAKAVGYHSEAAAFIFAILYLPFAGWFIRQSFVRPTYVHFTLVLFTTIRLAAFILRGILVSVESIGENLSALIADEILFGVGFFSLLYASYTLVLDLETMQNRPESSNPIIRLTKNRRAFRLTLTLAVALGIAASSSVSNTGVVSSTGKTLREVSTIIFLILTVLQLFQAFLLAQMEIATRGQEKRHNESFGARHAMSILLIGAALLLVREAFSTATMTNIAKQNNEHFWYPLVAVPEILIVALMSTPGLVPRRDEVKPRYPQDLSAQTLQA</sequence>
<keyword evidence="1" id="KW-0812">Transmembrane</keyword>
<feature type="transmembrane region" description="Helical" evidence="1">
    <location>
        <begin position="124"/>
        <end position="143"/>
    </location>
</feature>
<gene>
    <name evidence="2" type="ORF">BDN70DRAFT_925248</name>
</gene>
<feature type="transmembrane region" description="Helical" evidence="1">
    <location>
        <begin position="197"/>
        <end position="215"/>
    </location>
</feature>
<organism evidence="2 3">
    <name type="scientific">Pholiota conissans</name>
    <dbReference type="NCBI Taxonomy" id="109636"/>
    <lineage>
        <taxon>Eukaryota</taxon>
        <taxon>Fungi</taxon>
        <taxon>Dikarya</taxon>
        <taxon>Basidiomycota</taxon>
        <taxon>Agaricomycotina</taxon>
        <taxon>Agaricomycetes</taxon>
        <taxon>Agaricomycetidae</taxon>
        <taxon>Agaricales</taxon>
        <taxon>Agaricineae</taxon>
        <taxon>Strophariaceae</taxon>
        <taxon>Pholiota</taxon>
    </lineage>
</organism>
<keyword evidence="1" id="KW-1133">Transmembrane helix</keyword>
<comment type="caution">
    <text evidence="2">The sequence shown here is derived from an EMBL/GenBank/DDBJ whole genome shotgun (WGS) entry which is preliminary data.</text>
</comment>
<name>A0A9P5YQK3_9AGAR</name>
<feature type="transmembrane region" description="Helical" evidence="1">
    <location>
        <begin position="17"/>
        <end position="34"/>
    </location>
</feature>
<dbReference type="AlphaFoldDB" id="A0A9P5YQK3"/>
<dbReference type="EMBL" id="MU155455">
    <property type="protein sequence ID" value="KAF9473276.1"/>
    <property type="molecule type" value="Genomic_DNA"/>
</dbReference>
<keyword evidence="3" id="KW-1185">Reference proteome</keyword>
<evidence type="ECO:0000313" key="3">
    <source>
        <dbReference type="Proteomes" id="UP000807469"/>
    </source>
</evidence>
<feature type="transmembrane region" description="Helical" evidence="1">
    <location>
        <begin position="235"/>
        <end position="257"/>
    </location>
</feature>
<proteinExistence type="predicted"/>
<keyword evidence="1" id="KW-0472">Membrane</keyword>
<evidence type="ECO:0000256" key="1">
    <source>
        <dbReference type="SAM" id="Phobius"/>
    </source>
</evidence>
<dbReference type="Proteomes" id="UP000807469">
    <property type="component" value="Unassembled WGS sequence"/>
</dbReference>
<feature type="transmembrane region" description="Helical" evidence="1">
    <location>
        <begin position="46"/>
        <end position="68"/>
    </location>
</feature>
<feature type="transmembrane region" description="Helical" evidence="1">
    <location>
        <begin position="163"/>
        <end position="185"/>
    </location>
</feature>
<evidence type="ECO:0000313" key="2">
    <source>
        <dbReference type="EMBL" id="KAF9473276.1"/>
    </source>
</evidence>
<protein>
    <submittedName>
        <fullName evidence="2">Uncharacterized protein</fullName>
    </submittedName>
</protein>
<accession>A0A9P5YQK3</accession>
<dbReference type="PANTHER" id="PTHR42109:SF2">
    <property type="entry name" value="INTEGRAL MEMBRANE PROTEIN"/>
    <property type="match status" value="1"/>
</dbReference>
<dbReference type="PANTHER" id="PTHR42109">
    <property type="entry name" value="UNPLACED GENOMIC SCAFFOLD UM_SCAF_CONTIG_1.265, WHOLE GENOME SHOTGUN SEQUENCE"/>
    <property type="match status" value="1"/>
</dbReference>
<reference evidence="2" key="1">
    <citation type="submission" date="2020-11" db="EMBL/GenBank/DDBJ databases">
        <authorList>
            <consortium name="DOE Joint Genome Institute"/>
            <person name="Ahrendt S."/>
            <person name="Riley R."/>
            <person name="Andreopoulos W."/>
            <person name="Labutti K."/>
            <person name="Pangilinan J."/>
            <person name="Ruiz-Duenas F.J."/>
            <person name="Barrasa J.M."/>
            <person name="Sanchez-Garcia M."/>
            <person name="Camarero S."/>
            <person name="Miyauchi S."/>
            <person name="Serrano A."/>
            <person name="Linde D."/>
            <person name="Babiker R."/>
            <person name="Drula E."/>
            <person name="Ayuso-Fernandez I."/>
            <person name="Pacheco R."/>
            <person name="Padilla G."/>
            <person name="Ferreira P."/>
            <person name="Barriuso J."/>
            <person name="Kellner H."/>
            <person name="Castanera R."/>
            <person name="Alfaro M."/>
            <person name="Ramirez L."/>
            <person name="Pisabarro A.G."/>
            <person name="Kuo A."/>
            <person name="Tritt A."/>
            <person name="Lipzen A."/>
            <person name="He G."/>
            <person name="Yan M."/>
            <person name="Ng V."/>
            <person name="Cullen D."/>
            <person name="Martin F."/>
            <person name="Rosso M.-N."/>
            <person name="Henrissat B."/>
            <person name="Hibbett D."/>
            <person name="Martinez A.T."/>
            <person name="Grigoriev I.V."/>
        </authorList>
    </citation>
    <scope>NUCLEOTIDE SEQUENCE</scope>
    <source>
        <strain evidence="2">CIRM-BRFM 674</strain>
    </source>
</reference>
<feature type="transmembrane region" description="Helical" evidence="1">
    <location>
        <begin position="83"/>
        <end position="103"/>
    </location>
</feature>
<dbReference type="OrthoDB" id="5389493at2759"/>